<gene>
    <name evidence="1" type="ORF">DPMN_192643</name>
</gene>
<protein>
    <submittedName>
        <fullName evidence="1">Uncharacterized protein</fullName>
    </submittedName>
</protein>
<dbReference type="EMBL" id="JAIWYP010000017">
    <property type="protein sequence ID" value="KAH3693239.1"/>
    <property type="molecule type" value="Genomic_DNA"/>
</dbReference>
<reference evidence="1" key="1">
    <citation type="journal article" date="2019" name="bioRxiv">
        <title>The Genome of the Zebra Mussel, Dreissena polymorpha: A Resource for Invasive Species Research.</title>
        <authorList>
            <person name="McCartney M.A."/>
            <person name="Auch B."/>
            <person name="Kono T."/>
            <person name="Mallez S."/>
            <person name="Zhang Y."/>
            <person name="Obille A."/>
            <person name="Becker A."/>
            <person name="Abrahante J.E."/>
            <person name="Garbe J."/>
            <person name="Badalamenti J.P."/>
            <person name="Herman A."/>
            <person name="Mangelson H."/>
            <person name="Liachko I."/>
            <person name="Sullivan S."/>
            <person name="Sone E.D."/>
            <person name="Koren S."/>
            <person name="Silverstein K.A.T."/>
            <person name="Beckman K.B."/>
            <person name="Gohl D.M."/>
        </authorList>
    </citation>
    <scope>NUCLEOTIDE SEQUENCE</scope>
    <source>
        <strain evidence="1">Duluth1</strain>
        <tissue evidence="1">Whole animal</tissue>
    </source>
</reference>
<organism evidence="1 2">
    <name type="scientific">Dreissena polymorpha</name>
    <name type="common">Zebra mussel</name>
    <name type="synonym">Mytilus polymorpha</name>
    <dbReference type="NCBI Taxonomy" id="45954"/>
    <lineage>
        <taxon>Eukaryota</taxon>
        <taxon>Metazoa</taxon>
        <taxon>Spiralia</taxon>
        <taxon>Lophotrochozoa</taxon>
        <taxon>Mollusca</taxon>
        <taxon>Bivalvia</taxon>
        <taxon>Autobranchia</taxon>
        <taxon>Heteroconchia</taxon>
        <taxon>Euheterodonta</taxon>
        <taxon>Imparidentia</taxon>
        <taxon>Neoheterodontei</taxon>
        <taxon>Myida</taxon>
        <taxon>Dreissenoidea</taxon>
        <taxon>Dreissenidae</taxon>
        <taxon>Dreissena</taxon>
    </lineage>
</organism>
<reference evidence="1" key="2">
    <citation type="submission" date="2020-11" db="EMBL/GenBank/DDBJ databases">
        <authorList>
            <person name="McCartney M.A."/>
            <person name="Auch B."/>
            <person name="Kono T."/>
            <person name="Mallez S."/>
            <person name="Becker A."/>
            <person name="Gohl D.M."/>
            <person name="Silverstein K.A.T."/>
            <person name="Koren S."/>
            <person name="Bechman K.B."/>
            <person name="Herman A."/>
            <person name="Abrahante J.E."/>
            <person name="Garbe J."/>
        </authorList>
    </citation>
    <scope>NUCLEOTIDE SEQUENCE</scope>
    <source>
        <strain evidence="1">Duluth1</strain>
        <tissue evidence="1">Whole animal</tissue>
    </source>
</reference>
<name>A0A9D3Y7M0_DREPO</name>
<dbReference type="AlphaFoldDB" id="A0A9D3Y7M0"/>
<keyword evidence="2" id="KW-1185">Reference proteome</keyword>
<evidence type="ECO:0000313" key="2">
    <source>
        <dbReference type="Proteomes" id="UP000828390"/>
    </source>
</evidence>
<evidence type="ECO:0000313" key="1">
    <source>
        <dbReference type="EMBL" id="KAH3693239.1"/>
    </source>
</evidence>
<dbReference type="Proteomes" id="UP000828390">
    <property type="component" value="Unassembled WGS sequence"/>
</dbReference>
<sequence>MLNSAVCNLAIRVKDPNPCKIPVVPEGVDFTEINTGQYEATCKQHRMSVVPP</sequence>
<accession>A0A9D3Y7M0</accession>
<proteinExistence type="predicted"/>
<comment type="caution">
    <text evidence="1">The sequence shown here is derived from an EMBL/GenBank/DDBJ whole genome shotgun (WGS) entry which is preliminary data.</text>
</comment>